<keyword evidence="8" id="KW-0694">RNA-binding</keyword>
<gene>
    <name evidence="11" type="ORF">QNA08_13880</name>
</gene>
<dbReference type="InterPro" id="IPR002646">
    <property type="entry name" value="PolA_pol_head_dom"/>
</dbReference>
<dbReference type="RefSeq" id="WP_283741322.1">
    <property type="nucleotide sequence ID" value="NZ_JASJEV010000008.1"/>
</dbReference>
<evidence type="ECO:0000256" key="3">
    <source>
        <dbReference type="ARBA" id="ARBA00022694"/>
    </source>
</evidence>
<comment type="similarity">
    <text evidence="8">Belongs to the tRNA nucleotidyltransferase/poly(A) polymerase family.</text>
</comment>
<dbReference type="InterPro" id="IPR043519">
    <property type="entry name" value="NT_sf"/>
</dbReference>
<evidence type="ECO:0000256" key="8">
    <source>
        <dbReference type="RuleBase" id="RU003953"/>
    </source>
</evidence>
<dbReference type="Pfam" id="PF12627">
    <property type="entry name" value="PolyA_pol_RNAbd"/>
    <property type="match status" value="1"/>
</dbReference>
<evidence type="ECO:0000256" key="1">
    <source>
        <dbReference type="ARBA" id="ARBA00001946"/>
    </source>
</evidence>
<evidence type="ECO:0000259" key="9">
    <source>
        <dbReference type="Pfam" id="PF01743"/>
    </source>
</evidence>
<proteinExistence type="inferred from homology"/>
<evidence type="ECO:0000313" key="12">
    <source>
        <dbReference type="Proteomes" id="UP001321492"/>
    </source>
</evidence>
<comment type="caution">
    <text evidence="11">The sequence shown here is derived from an EMBL/GenBank/DDBJ whole genome shotgun (WGS) entry which is preliminary data.</text>
</comment>
<dbReference type="EMBL" id="JASJEV010000008">
    <property type="protein sequence ID" value="MDJ1159325.1"/>
    <property type="molecule type" value="Genomic_DNA"/>
</dbReference>
<keyword evidence="3" id="KW-0819">tRNA processing</keyword>
<reference evidence="11 12" key="1">
    <citation type="submission" date="2023-05" db="EMBL/GenBank/DDBJ databases">
        <title>Chelatococcus sp. nov., a moderately thermophilic bacterium isolated from hot spring microbial mat.</title>
        <authorList>
            <person name="Hu C.-J."/>
            <person name="Li W.-J."/>
        </authorList>
    </citation>
    <scope>NUCLEOTIDE SEQUENCE [LARGE SCALE GENOMIC DNA]</scope>
    <source>
        <strain evidence="11 12">SYSU G07232</strain>
    </source>
</reference>
<dbReference type="Pfam" id="PF01743">
    <property type="entry name" value="PolyA_pol"/>
    <property type="match status" value="1"/>
</dbReference>
<dbReference type="CDD" id="cd05398">
    <property type="entry name" value="NT_ClassII-CCAase"/>
    <property type="match status" value="1"/>
</dbReference>
<keyword evidence="7" id="KW-0460">Magnesium</keyword>
<dbReference type="Gene3D" id="1.10.3090.10">
    <property type="entry name" value="cca-adding enzyme, domain 2"/>
    <property type="match status" value="1"/>
</dbReference>
<comment type="cofactor">
    <cofactor evidence="1">
        <name>Mg(2+)</name>
        <dbReference type="ChEBI" id="CHEBI:18420"/>
    </cofactor>
</comment>
<evidence type="ECO:0000259" key="10">
    <source>
        <dbReference type="Pfam" id="PF12627"/>
    </source>
</evidence>
<dbReference type="SUPFAM" id="SSF81891">
    <property type="entry name" value="Poly A polymerase C-terminal region-like"/>
    <property type="match status" value="1"/>
</dbReference>
<evidence type="ECO:0000313" key="11">
    <source>
        <dbReference type="EMBL" id="MDJ1159325.1"/>
    </source>
</evidence>
<protein>
    <submittedName>
        <fullName evidence="11">CCA tRNA nucleotidyltransferase</fullName>
    </submittedName>
</protein>
<evidence type="ECO:0000256" key="4">
    <source>
        <dbReference type="ARBA" id="ARBA00022695"/>
    </source>
</evidence>
<keyword evidence="6" id="KW-0547">Nucleotide-binding</keyword>
<keyword evidence="12" id="KW-1185">Reference proteome</keyword>
<evidence type="ECO:0000256" key="7">
    <source>
        <dbReference type="ARBA" id="ARBA00022842"/>
    </source>
</evidence>
<dbReference type="PANTHER" id="PTHR46173:SF1">
    <property type="entry name" value="CCA TRNA NUCLEOTIDYLTRANSFERASE 1, MITOCHONDRIAL"/>
    <property type="match status" value="1"/>
</dbReference>
<feature type="domain" description="Poly A polymerase head" evidence="9">
    <location>
        <begin position="32"/>
        <end position="153"/>
    </location>
</feature>
<name>A0ABT7AJP3_9HYPH</name>
<keyword evidence="5" id="KW-0479">Metal-binding</keyword>
<keyword evidence="2 8" id="KW-0808">Transferase</keyword>
<dbReference type="Proteomes" id="UP001321492">
    <property type="component" value="Unassembled WGS sequence"/>
</dbReference>
<evidence type="ECO:0000256" key="5">
    <source>
        <dbReference type="ARBA" id="ARBA00022723"/>
    </source>
</evidence>
<accession>A0ABT7AJP3</accession>
<sequence length="426" mass="45571">MTLAEDRVRALVARPALARLLAVLDGEGEEVRVVGGAVRNALIDRPVSDVDCATTALPQEVVRRARSAGFKTVPTGVDHGTVTVLVEGTPFEVTTLRVDVETDGRRARVEYGRDFAADARRRDFTMNALYADREGRIHDPVGGLADLAAGRVRFIGDAAARIREDYLRILRFFRFHADYAKGPLDPEGLAATVRERDGLDQLSRERVRTELLKLIAARRAVETVAALADAGLLQRILGDVGELGRLARVAEAEARAGSARDPLLRLAALAVRTAENAEALKERLRLSNAEYRRLAAIGRLLPHLHGSGEALDARAVRRLAVGHGLLALSDTLAILDGEPLPRLTPEGSALLARFRQGAEAPPVFPLGGADVVATGVPKGPRVGRILAEAEARWLDADCPRDRAVLAGILAEAIAAVTGKTGHKAAG</sequence>
<organism evidence="11 12">
    <name type="scientific">Chelatococcus albus</name>
    <dbReference type="NCBI Taxonomy" id="3047466"/>
    <lineage>
        <taxon>Bacteria</taxon>
        <taxon>Pseudomonadati</taxon>
        <taxon>Pseudomonadota</taxon>
        <taxon>Alphaproteobacteria</taxon>
        <taxon>Hyphomicrobiales</taxon>
        <taxon>Chelatococcaceae</taxon>
        <taxon>Chelatococcus</taxon>
    </lineage>
</organism>
<keyword evidence="4" id="KW-0548">Nucleotidyltransferase</keyword>
<evidence type="ECO:0000256" key="2">
    <source>
        <dbReference type="ARBA" id="ARBA00022679"/>
    </source>
</evidence>
<dbReference type="Gene3D" id="3.30.460.10">
    <property type="entry name" value="Beta Polymerase, domain 2"/>
    <property type="match status" value="1"/>
</dbReference>
<dbReference type="PANTHER" id="PTHR46173">
    <property type="entry name" value="CCA TRNA NUCLEOTIDYLTRANSFERASE 1, MITOCHONDRIAL"/>
    <property type="match status" value="1"/>
</dbReference>
<dbReference type="SUPFAM" id="SSF81301">
    <property type="entry name" value="Nucleotidyltransferase"/>
    <property type="match status" value="1"/>
</dbReference>
<evidence type="ECO:0000256" key="6">
    <source>
        <dbReference type="ARBA" id="ARBA00022741"/>
    </source>
</evidence>
<dbReference type="InterPro" id="IPR050264">
    <property type="entry name" value="Bact_CCA-adding_enz_type3_sf"/>
</dbReference>
<feature type="domain" description="tRNA nucleotidyltransferase/poly(A) polymerase RNA and SrmB- binding" evidence="10">
    <location>
        <begin position="184"/>
        <end position="237"/>
    </location>
</feature>
<dbReference type="InterPro" id="IPR032828">
    <property type="entry name" value="PolyA_RNA-bd"/>
</dbReference>